<keyword evidence="1" id="KW-0472">Membrane</keyword>
<proteinExistence type="predicted"/>
<reference evidence="2 4" key="2">
    <citation type="submission" date="2023-12" db="EMBL/GenBank/DDBJ databases">
        <title>Phenotypic and Genomic Characterization of Methanothermobacter wolfeii Strain BSEL, a CO2-Capturing Archaeon with Minimal Nutrient Requirements.</title>
        <authorList>
            <person name="Ale Enriquez F."/>
            <person name="Ahring B.K."/>
        </authorList>
    </citation>
    <scope>NUCLEOTIDE SEQUENCE [LARGE SCALE GENOMIC DNA]</scope>
    <source>
        <strain evidence="2 4">BSEL-1</strain>
    </source>
</reference>
<dbReference type="Proteomes" id="UP001065373">
    <property type="component" value="Chromosome"/>
</dbReference>
<dbReference type="AlphaFoldDB" id="A0A9E7RXY0"/>
<gene>
    <name evidence="3" type="ORF">N5910_03865</name>
    <name evidence="2" type="ORF">U2150_07640</name>
</gene>
<organism evidence="3">
    <name type="scientific">Methanothermobacter wolfeii</name>
    <name type="common">Methanobacterium wolfei</name>
    <dbReference type="NCBI Taxonomy" id="145261"/>
    <lineage>
        <taxon>Archaea</taxon>
        <taxon>Methanobacteriati</taxon>
        <taxon>Methanobacteriota</taxon>
        <taxon>Methanomada group</taxon>
        <taxon>Methanobacteria</taxon>
        <taxon>Methanobacteriales</taxon>
        <taxon>Methanobacteriaceae</taxon>
        <taxon>Methanothermobacter</taxon>
    </lineage>
</organism>
<name>A0A9E7RXY0_METWO</name>
<protein>
    <submittedName>
        <fullName evidence="3">Uncharacterized protein</fullName>
    </submittedName>
</protein>
<dbReference type="EMBL" id="JAXUHJ010000014">
    <property type="protein sequence ID" value="MEJ8543355.1"/>
    <property type="molecule type" value="Genomic_DNA"/>
</dbReference>
<accession>A0A9E7RXY0</accession>
<dbReference type="RefSeq" id="WP_191216487.1">
    <property type="nucleotide sequence ID" value="NZ_CP104550.1"/>
</dbReference>
<evidence type="ECO:0000313" key="4">
    <source>
        <dbReference type="Proteomes" id="UP001369247"/>
    </source>
</evidence>
<feature type="transmembrane region" description="Helical" evidence="1">
    <location>
        <begin position="176"/>
        <end position="197"/>
    </location>
</feature>
<sequence>MNIIKIASCLEKNNIVFCGGSVRETYQEITEALRDQKIPGDPVMVYIPSPMPLKAGLMMIMRSHDPEAPDKLTVNELLERLSSLESMTWVFMDHFEDLSEKASRKYLWLHENGNITYMTGLTGTFRREVYPFYRTFRKANPSECMDEESVDVTVAVFAVISIIIAFCYFRVGVREGFMAAGALWFGLITFRTMTYIAG</sequence>
<keyword evidence="4" id="KW-1185">Reference proteome</keyword>
<evidence type="ECO:0000256" key="1">
    <source>
        <dbReference type="SAM" id="Phobius"/>
    </source>
</evidence>
<dbReference type="GeneID" id="58978389"/>
<keyword evidence="1" id="KW-0812">Transmembrane</keyword>
<reference evidence="3" key="1">
    <citation type="submission" date="2022-09" db="EMBL/GenBank/DDBJ databases">
        <title>Characterization of three MwoI isoschizomers from sequenced genome and metagenomes.</title>
        <authorList>
            <person name="Fomenkov A."/>
            <person name="Xu S.Y."/>
            <person name="Roberts R.J."/>
        </authorList>
    </citation>
    <scope>NUCLEOTIDE SEQUENCE</scope>
    <source>
        <strain evidence="3">DSM 2970</strain>
    </source>
</reference>
<keyword evidence="1" id="KW-1133">Transmembrane helix</keyword>
<feature type="transmembrane region" description="Helical" evidence="1">
    <location>
        <begin position="152"/>
        <end position="169"/>
    </location>
</feature>
<evidence type="ECO:0000313" key="3">
    <source>
        <dbReference type="EMBL" id="UXH32429.1"/>
    </source>
</evidence>
<dbReference type="EMBL" id="CP104550">
    <property type="protein sequence ID" value="UXH32429.1"/>
    <property type="molecule type" value="Genomic_DNA"/>
</dbReference>
<dbReference type="Proteomes" id="UP001369247">
    <property type="component" value="Unassembled WGS sequence"/>
</dbReference>
<evidence type="ECO:0000313" key="2">
    <source>
        <dbReference type="EMBL" id="MEJ8543355.1"/>
    </source>
</evidence>